<evidence type="ECO:0000313" key="3">
    <source>
        <dbReference type="Proteomes" id="UP000011083"/>
    </source>
</evidence>
<feature type="compositionally biased region" description="Acidic residues" evidence="1">
    <location>
        <begin position="137"/>
        <end position="146"/>
    </location>
</feature>
<gene>
    <name evidence="2" type="ORF">ACA1_067690</name>
</gene>
<feature type="compositionally biased region" description="Low complexity" evidence="1">
    <location>
        <begin position="189"/>
        <end position="201"/>
    </location>
</feature>
<feature type="region of interest" description="Disordered" evidence="1">
    <location>
        <begin position="98"/>
        <end position="261"/>
    </location>
</feature>
<dbReference type="GeneID" id="14924714"/>
<sequence>MVNNFQAQNPCLTLAKYKAKLLSDSDEHELLVHQAISTINEHMHDNTNLLRGVLFHKPNSLAWWADQIKSGCHPLVKPKVAWMFKSVLQWLATTGDGSADLMNVEEGNGGLDNRDNDAGEANAQPDTDTELIHKEYELEEEVIEEEENRKHDECNCSNNDDGSGGSDDNGGNGGNGGDGGDGGDGGNSGNDSGEGNRDGNNGNSGEGDNGDGGEGDGGDGGGDNGDSDNGDSGDDDSGDNDSCNSKEGNSRGIMMQKHIHI</sequence>
<organism evidence="2 3">
    <name type="scientific">Acanthamoeba castellanii (strain ATCC 30010 / Neff)</name>
    <dbReference type="NCBI Taxonomy" id="1257118"/>
    <lineage>
        <taxon>Eukaryota</taxon>
        <taxon>Amoebozoa</taxon>
        <taxon>Discosea</taxon>
        <taxon>Longamoebia</taxon>
        <taxon>Centramoebida</taxon>
        <taxon>Acanthamoebidae</taxon>
        <taxon>Acanthamoeba</taxon>
    </lineage>
</organism>
<feature type="compositionally biased region" description="Acidic residues" evidence="1">
    <location>
        <begin position="225"/>
        <end position="239"/>
    </location>
</feature>
<feature type="compositionally biased region" description="Gly residues" evidence="1">
    <location>
        <begin position="162"/>
        <end position="188"/>
    </location>
</feature>
<feature type="compositionally biased region" description="Acidic residues" evidence="1">
    <location>
        <begin position="208"/>
        <end position="217"/>
    </location>
</feature>
<name>L8HDD4_ACACF</name>
<evidence type="ECO:0000313" key="2">
    <source>
        <dbReference type="EMBL" id="ELR23185.1"/>
    </source>
</evidence>
<protein>
    <submittedName>
        <fullName evidence="2">Uncharacterized protein</fullName>
    </submittedName>
</protein>
<dbReference type="KEGG" id="acan:ACA1_067690"/>
<dbReference type="Proteomes" id="UP000011083">
    <property type="component" value="Unassembled WGS sequence"/>
</dbReference>
<proteinExistence type="predicted"/>
<dbReference type="AlphaFoldDB" id="L8HDD4"/>
<dbReference type="EMBL" id="KB007857">
    <property type="protein sequence ID" value="ELR23185.1"/>
    <property type="molecule type" value="Genomic_DNA"/>
</dbReference>
<evidence type="ECO:0000256" key="1">
    <source>
        <dbReference type="SAM" id="MobiDB-lite"/>
    </source>
</evidence>
<accession>L8HDD4</accession>
<dbReference type="RefSeq" id="XP_004352713.1">
    <property type="nucleotide sequence ID" value="XM_004352661.1"/>
</dbReference>
<keyword evidence="3" id="KW-1185">Reference proteome</keyword>
<dbReference type="VEuPathDB" id="AmoebaDB:ACA1_067690"/>
<reference evidence="2 3" key="1">
    <citation type="journal article" date="2013" name="Genome Biol.">
        <title>Genome of Acanthamoeba castellanii highlights extensive lateral gene transfer and early evolution of tyrosine kinase signaling.</title>
        <authorList>
            <person name="Clarke M."/>
            <person name="Lohan A.J."/>
            <person name="Liu B."/>
            <person name="Lagkouvardos I."/>
            <person name="Roy S."/>
            <person name="Zafar N."/>
            <person name="Bertelli C."/>
            <person name="Schilde C."/>
            <person name="Kianianmomeni A."/>
            <person name="Burglin T.R."/>
            <person name="Frech C."/>
            <person name="Turcotte B."/>
            <person name="Kopec K.O."/>
            <person name="Synnott J.M."/>
            <person name="Choo C."/>
            <person name="Paponov I."/>
            <person name="Finkler A."/>
            <person name="Soon Heng Tan C."/>
            <person name="Hutchins A.P."/>
            <person name="Weinmeier T."/>
            <person name="Rattei T."/>
            <person name="Chu J.S."/>
            <person name="Gimenez G."/>
            <person name="Irimia M."/>
            <person name="Rigden D.J."/>
            <person name="Fitzpatrick D.A."/>
            <person name="Lorenzo-Morales J."/>
            <person name="Bateman A."/>
            <person name="Chiu C.H."/>
            <person name="Tang P."/>
            <person name="Hegemann P."/>
            <person name="Fromm H."/>
            <person name="Raoult D."/>
            <person name="Greub G."/>
            <person name="Miranda-Saavedra D."/>
            <person name="Chen N."/>
            <person name="Nash P."/>
            <person name="Ginger M.L."/>
            <person name="Horn M."/>
            <person name="Schaap P."/>
            <person name="Caler L."/>
            <person name="Loftus B."/>
        </authorList>
    </citation>
    <scope>NUCLEOTIDE SEQUENCE [LARGE SCALE GENOMIC DNA]</scope>
    <source>
        <strain evidence="2 3">Neff</strain>
    </source>
</reference>